<dbReference type="OrthoDB" id="435460at2759"/>
<dbReference type="InterPro" id="IPR009057">
    <property type="entry name" value="Homeodomain-like_sf"/>
</dbReference>
<evidence type="ECO:0000256" key="5">
    <source>
        <dbReference type="RuleBase" id="RU367107"/>
    </source>
</evidence>
<keyword evidence="4 5" id="KW-0539">Nucleus</keyword>
<dbReference type="CDD" id="cd11655">
    <property type="entry name" value="rap1_myb-like"/>
    <property type="match status" value="1"/>
</dbReference>
<protein>
    <recommendedName>
        <fullName evidence="5">DNA-binding protein RAP1</fullName>
    </recommendedName>
</protein>
<dbReference type="GO" id="GO:0042162">
    <property type="term" value="F:telomeric DNA binding"/>
    <property type="evidence" value="ECO:0007669"/>
    <property type="project" value="TreeGrafter"/>
</dbReference>
<dbReference type="GO" id="GO:0010833">
    <property type="term" value="P:telomere maintenance via telomere lengthening"/>
    <property type="evidence" value="ECO:0007669"/>
    <property type="project" value="UniProtKB-UniRule"/>
</dbReference>
<feature type="domain" description="TERF2-interacting telomeric protein 1 Myb" evidence="7">
    <location>
        <begin position="201"/>
        <end position="261"/>
    </location>
</feature>
<feature type="compositionally biased region" description="Basic and acidic residues" evidence="6">
    <location>
        <begin position="410"/>
        <end position="420"/>
    </location>
</feature>
<feature type="region of interest" description="Disordered" evidence="6">
    <location>
        <begin position="283"/>
        <end position="320"/>
    </location>
</feature>
<keyword evidence="9" id="KW-1185">Reference proteome</keyword>
<reference evidence="8" key="1">
    <citation type="submission" date="2020-11" db="EMBL/GenBank/DDBJ databases">
        <authorList>
            <consortium name="DOE Joint Genome Institute"/>
            <person name="Ahrendt S."/>
            <person name="Riley R."/>
            <person name="Andreopoulos W."/>
            <person name="LaButti K."/>
            <person name="Pangilinan J."/>
            <person name="Ruiz-duenas F.J."/>
            <person name="Barrasa J.M."/>
            <person name="Sanchez-Garcia M."/>
            <person name="Camarero S."/>
            <person name="Miyauchi S."/>
            <person name="Serrano A."/>
            <person name="Linde D."/>
            <person name="Babiker R."/>
            <person name="Drula E."/>
            <person name="Ayuso-Fernandez I."/>
            <person name="Pacheco R."/>
            <person name="Padilla G."/>
            <person name="Ferreira P."/>
            <person name="Barriuso J."/>
            <person name="Kellner H."/>
            <person name="Castanera R."/>
            <person name="Alfaro M."/>
            <person name="Ramirez L."/>
            <person name="Pisabarro A.G."/>
            <person name="Kuo A."/>
            <person name="Tritt A."/>
            <person name="Lipzen A."/>
            <person name="He G."/>
            <person name="Yan M."/>
            <person name="Ng V."/>
            <person name="Cullen D."/>
            <person name="Martin F."/>
            <person name="Rosso M.-N."/>
            <person name="Henrissat B."/>
            <person name="Hibbett D."/>
            <person name="Martinez A.T."/>
            <person name="Grigoriev I.V."/>
        </authorList>
    </citation>
    <scope>NUCLEOTIDE SEQUENCE</scope>
    <source>
        <strain evidence="8">AH 44721</strain>
    </source>
</reference>
<evidence type="ECO:0000256" key="3">
    <source>
        <dbReference type="ARBA" id="ARBA00022895"/>
    </source>
</evidence>
<comment type="subcellular location">
    <subcellularLocation>
        <location evidence="5">Nucleus</location>
    </subcellularLocation>
    <subcellularLocation>
        <location evidence="5">Chromosome</location>
        <location evidence="5">Telomere</location>
    </subcellularLocation>
</comment>
<dbReference type="InterPro" id="IPR015010">
    <property type="entry name" value="TERF2IP_Myb"/>
</dbReference>
<name>A0A9P5P1Z7_GYMJU</name>
<evidence type="ECO:0000313" key="9">
    <source>
        <dbReference type="Proteomes" id="UP000724874"/>
    </source>
</evidence>
<dbReference type="AlphaFoldDB" id="A0A9P5P1Z7"/>
<accession>A0A9P5P1Z7</accession>
<proteinExistence type="inferred from homology"/>
<comment type="caution">
    <text evidence="8">The sequence shown here is derived from an EMBL/GenBank/DDBJ whole genome shotgun (WGS) entry which is preliminary data.</text>
</comment>
<dbReference type="PANTHER" id="PTHR16466:SF6">
    <property type="entry name" value="TELOMERIC REPEAT-BINDING FACTOR 2-INTERACTING PROTEIN 1"/>
    <property type="match status" value="1"/>
</dbReference>
<comment type="similarity">
    <text evidence="1 5">Belongs to the RAP1 family.</text>
</comment>
<keyword evidence="3 5" id="KW-0779">Telomere</keyword>
<evidence type="ECO:0000313" key="8">
    <source>
        <dbReference type="EMBL" id="KAF8912817.1"/>
    </source>
</evidence>
<dbReference type="EMBL" id="JADNYJ010000002">
    <property type="protein sequence ID" value="KAF8912817.1"/>
    <property type="molecule type" value="Genomic_DNA"/>
</dbReference>
<sequence>MPVFQDINGLAVKFFIQKDLPQEVQAELCETITSLGGRVEAKVPRQGYILVQPGTAEEERLRLCWTSSDRPDRHFVPYTYVEACRIAGMQLKQIFTEKGAPIPMHIHPSIANINARSALSSRIMHSGGDPHASAQSARVILADPNTEVFPHLVKTYQGVPNKYIESYLWVKKCIDKGTVIFTPLVYKNPGGRRPGEERTQFTEDDEEHLCQWIAAKIPYKETGGRTGNRLYQQLCDLSSDPEYAWVTRHTWQSWRERYKKNSARLDAIIARIVEQKKPIPGEKGQYGYVRQSEEKVKRTRKKRGRAEEYNMPPQEDYSNAGIPMDPGYMIPMGHHIDGDHNLNMAMASLQALANVGHAYPGILPVQSATPLDRAAIRKSPAEEEMEDTEESPEWAVRVGDAPPPPWSSKRKAEDDANPITDKRPRFLQESLLQNSGEHPPLPTATLLAIANLHVIDQSIREIARDFRFTVEEVQEYYDKCGEMGLTRMRFQRMREELAAKFND</sequence>
<evidence type="ECO:0000259" key="7">
    <source>
        <dbReference type="Pfam" id="PF08914"/>
    </source>
</evidence>
<dbReference type="PANTHER" id="PTHR16466">
    <property type="entry name" value="TELOMERE REPEAT-BINDING FACTOR 2-INTERACTING PROTEIN 1"/>
    <property type="match status" value="1"/>
</dbReference>
<comment type="function">
    <text evidence="5">Involved in the regulation of telomere length, clustering and has a specific role in telomere position effect (TPE).</text>
</comment>
<evidence type="ECO:0000256" key="1">
    <source>
        <dbReference type="ARBA" id="ARBA00010467"/>
    </source>
</evidence>
<dbReference type="SUPFAM" id="SSF46689">
    <property type="entry name" value="Homeodomain-like"/>
    <property type="match status" value="1"/>
</dbReference>
<comment type="subunit">
    <text evidence="5">Homodimer.</text>
</comment>
<dbReference type="GO" id="GO:0031848">
    <property type="term" value="P:protection from non-homologous end joining at telomere"/>
    <property type="evidence" value="ECO:0007669"/>
    <property type="project" value="TreeGrafter"/>
</dbReference>
<evidence type="ECO:0000256" key="4">
    <source>
        <dbReference type="ARBA" id="ARBA00023242"/>
    </source>
</evidence>
<feature type="region of interest" description="Disordered" evidence="6">
    <location>
        <begin position="379"/>
        <end position="420"/>
    </location>
</feature>
<gene>
    <name evidence="8" type="ORF">CPB84DRAFT_466280</name>
</gene>
<evidence type="ECO:0000256" key="2">
    <source>
        <dbReference type="ARBA" id="ARBA00022454"/>
    </source>
</evidence>
<organism evidence="8 9">
    <name type="scientific">Gymnopilus junonius</name>
    <name type="common">Spectacular rustgill mushroom</name>
    <name type="synonym">Gymnopilus spectabilis subsp. junonius</name>
    <dbReference type="NCBI Taxonomy" id="109634"/>
    <lineage>
        <taxon>Eukaryota</taxon>
        <taxon>Fungi</taxon>
        <taxon>Dikarya</taxon>
        <taxon>Basidiomycota</taxon>
        <taxon>Agaricomycotina</taxon>
        <taxon>Agaricomycetes</taxon>
        <taxon>Agaricomycetidae</taxon>
        <taxon>Agaricales</taxon>
        <taxon>Agaricineae</taxon>
        <taxon>Hymenogastraceae</taxon>
        <taxon>Gymnopilus</taxon>
    </lineage>
</organism>
<feature type="compositionally biased region" description="Acidic residues" evidence="6">
    <location>
        <begin position="382"/>
        <end position="392"/>
    </location>
</feature>
<dbReference type="Pfam" id="PF08914">
    <property type="entry name" value="Myb_Rap1"/>
    <property type="match status" value="1"/>
</dbReference>
<dbReference type="GO" id="GO:0070187">
    <property type="term" value="C:shelterin complex"/>
    <property type="evidence" value="ECO:0007669"/>
    <property type="project" value="TreeGrafter"/>
</dbReference>
<keyword evidence="2 5" id="KW-0158">Chromosome</keyword>
<dbReference type="InterPro" id="IPR039595">
    <property type="entry name" value="TE2IP/Rap1"/>
</dbReference>
<dbReference type="Proteomes" id="UP000724874">
    <property type="component" value="Unassembled WGS sequence"/>
</dbReference>
<dbReference type="Gene3D" id="1.10.10.60">
    <property type="entry name" value="Homeodomain-like"/>
    <property type="match status" value="1"/>
</dbReference>
<evidence type="ECO:0000256" key="6">
    <source>
        <dbReference type="SAM" id="MobiDB-lite"/>
    </source>
</evidence>